<dbReference type="Pfam" id="PF02684">
    <property type="entry name" value="LpxB"/>
    <property type="match status" value="1"/>
</dbReference>
<dbReference type="SUPFAM" id="SSF53756">
    <property type="entry name" value="UDP-Glycosyltransferase/glycogen phosphorylase"/>
    <property type="match status" value="1"/>
</dbReference>
<organism evidence="11 12">
    <name type="scientific">Devosia nanyangense</name>
    <dbReference type="NCBI Taxonomy" id="1228055"/>
    <lineage>
        <taxon>Bacteria</taxon>
        <taxon>Pseudomonadati</taxon>
        <taxon>Pseudomonadota</taxon>
        <taxon>Alphaproteobacteria</taxon>
        <taxon>Hyphomicrobiales</taxon>
        <taxon>Devosiaceae</taxon>
        <taxon>Devosia</taxon>
    </lineage>
</organism>
<keyword evidence="6" id="KW-0441">Lipid A biosynthesis</keyword>
<comment type="function">
    <text evidence="1">Condensation of UDP-2,3-diacylglucosamine and 2,3-diacylglucosamine-1-phosphate to form lipid A disaccharide, a precursor of lipid A, a phosphorylated glycolipid that anchors the lipopolysaccharide to the outer membrane of the cell.</text>
</comment>
<dbReference type="AlphaFoldDB" id="A0A933NXA0"/>
<evidence type="ECO:0000256" key="2">
    <source>
        <dbReference type="ARBA" id="ARBA00007868"/>
    </source>
</evidence>
<evidence type="ECO:0000256" key="3">
    <source>
        <dbReference type="ARBA" id="ARBA00012687"/>
    </source>
</evidence>
<accession>A0A933NXA0</accession>
<keyword evidence="9" id="KW-0443">Lipid metabolism</keyword>
<gene>
    <name evidence="11" type="ORF">HY834_00475</name>
</gene>
<evidence type="ECO:0000313" key="12">
    <source>
        <dbReference type="Proteomes" id="UP000782610"/>
    </source>
</evidence>
<evidence type="ECO:0000256" key="9">
    <source>
        <dbReference type="ARBA" id="ARBA00023098"/>
    </source>
</evidence>
<dbReference type="Proteomes" id="UP000782610">
    <property type="component" value="Unassembled WGS sequence"/>
</dbReference>
<keyword evidence="7" id="KW-0328">Glycosyltransferase</keyword>
<comment type="similarity">
    <text evidence="2">Belongs to the LpxB family.</text>
</comment>
<name>A0A933NXA0_9HYPH</name>
<dbReference type="PANTHER" id="PTHR30372:SF4">
    <property type="entry name" value="LIPID-A-DISACCHARIDE SYNTHASE, MITOCHONDRIAL-RELATED"/>
    <property type="match status" value="1"/>
</dbReference>
<dbReference type="GO" id="GO:0008915">
    <property type="term" value="F:lipid-A-disaccharide synthase activity"/>
    <property type="evidence" value="ECO:0007669"/>
    <property type="project" value="UniProtKB-EC"/>
</dbReference>
<dbReference type="EC" id="2.4.1.182" evidence="3"/>
<dbReference type="EMBL" id="JACRAF010000002">
    <property type="protein sequence ID" value="MBI4920197.1"/>
    <property type="molecule type" value="Genomic_DNA"/>
</dbReference>
<evidence type="ECO:0000256" key="4">
    <source>
        <dbReference type="ARBA" id="ARBA00020902"/>
    </source>
</evidence>
<evidence type="ECO:0000313" key="11">
    <source>
        <dbReference type="EMBL" id="MBI4920197.1"/>
    </source>
</evidence>
<evidence type="ECO:0000256" key="10">
    <source>
        <dbReference type="ARBA" id="ARBA00048975"/>
    </source>
</evidence>
<reference evidence="11" key="1">
    <citation type="submission" date="2020-07" db="EMBL/GenBank/DDBJ databases">
        <title>Huge and variable diversity of episymbiotic CPR bacteria and DPANN archaea in groundwater ecosystems.</title>
        <authorList>
            <person name="He C.Y."/>
            <person name="Keren R."/>
            <person name="Whittaker M."/>
            <person name="Farag I.F."/>
            <person name="Doudna J."/>
            <person name="Cate J.H.D."/>
            <person name="Banfield J.F."/>
        </authorList>
    </citation>
    <scope>NUCLEOTIDE SEQUENCE</scope>
    <source>
        <strain evidence="11">NC_groundwater_1586_Pr3_B-0.1um_66_15</strain>
    </source>
</reference>
<sequence>MADPARIFLLAGEPSGDRIGADLVKRLRTHRRVTPIGVGGADLEGEGLHSLFPMSDLSVMGFADVLARLPLLLWRARQTAQAIIEAQPDLVVLIDSQVFSQTVAGRVRKAGYKGQILLYVAPSVWAWKPERAPMLRPLYDEILAVLPFEPAVMKRLGGPPTSYVGHPALDHTTLRSRQPERGPLLLLPGSRPGELRRHLPLMRDVARALRNHPRVTGFVLPTPRSEEGRVVEAISGWDAPVFVTATQEGKRQAFGEAVAAVAVSGTVTLELALTGTPMVVTYVADGGQMRRWRKYKGQFAALPNILVGEGLVPEVLGQKPQPDAVLSDLEHLLGDPSAIERQRAGFARIRTGMQKGAPDAPLQDAAERVLAHLG</sequence>
<dbReference type="InterPro" id="IPR003835">
    <property type="entry name" value="Glyco_trans_19"/>
</dbReference>
<evidence type="ECO:0000256" key="6">
    <source>
        <dbReference type="ARBA" id="ARBA00022556"/>
    </source>
</evidence>
<keyword evidence="5" id="KW-0444">Lipid biosynthesis</keyword>
<evidence type="ECO:0000256" key="8">
    <source>
        <dbReference type="ARBA" id="ARBA00022679"/>
    </source>
</evidence>
<dbReference type="GO" id="GO:0016020">
    <property type="term" value="C:membrane"/>
    <property type="evidence" value="ECO:0007669"/>
    <property type="project" value="GOC"/>
</dbReference>
<comment type="catalytic activity">
    <reaction evidence="10">
        <text>a lipid X + a UDP-2-N,3-O-bis[(3R)-3-hydroxyacyl]-alpha-D-glucosamine = a lipid A disaccharide + UDP + H(+)</text>
        <dbReference type="Rhea" id="RHEA:67828"/>
        <dbReference type="ChEBI" id="CHEBI:15378"/>
        <dbReference type="ChEBI" id="CHEBI:58223"/>
        <dbReference type="ChEBI" id="CHEBI:137748"/>
        <dbReference type="ChEBI" id="CHEBI:176338"/>
        <dbReference type="ChEBI" id="CHEBI:176343"/>
        <dbReference type="EC" id="2.4.1.182"/>
    </reaction>
</comment>
<keyword evidence="8" id="KW-0808">Transferase</keyword>
<evidence type="ECO:0000256" key="1">
    <source>
        <dbReference type="ARBA" id="ARBA00002056"/>
    </source>
</evidence>
<evidence type="ECO:0000256" key="5">
    <source>
        <dbReference type="ARBA" id="ARBA00022516"/>
    </source>
</evidence>
<dbReference type="GO" id="GO:0005543">
    <property type="term" value="F:phospholipid binding"/>
    <property type="evidence" value="ECO:0007669"/>
    <property type="project" value="TreeGrafter"/>
</dbReference>
<evidence type="ECO:0000256" key="7">
    <source>
        <dbReference type="ARBA" id="ARBA00022676"/>
    </source>
</evidence>
<protein>
    <recommendedName>
        <fullName evidence="4">Lipid-A-disaccharide synthase</fullName>
        <ecNumber evidence="3">2.4.1.182</ecNumber>
    </recommendedName>
</protein>
<dbReference type="PANTHER" id="PTHR30372">
    <property type="entry name" value="LIPID-A-DISACCHARIDE SYNTHASE"/>
    <property type="match status" value="1"/>
</dbReference>
<proteinExistence type="inferred from homology"/>
<dbReference type="GO" id="GO:0009245">
    <property type="term" value="P:lipid A biosynthetic process"/>
    <property type="evidence" value="ECO:0007669"/>
    <property type="project" value="UniProtKB-KW"/>
</dbReference>
<comment type="caution">
    <text evidence="11">The sequence shown here is derived from an EMBL/GenBank/DDBJ whole genome shotgun (WGS) entry which is preliminary data.</text>
</comment>